<accession>Q22YV7</accession>
<dbReference type="RefSeq" id="XP_001010809.2">
    <property type="nucleotide sequence ID" value="XM_001010809.2"/>
</dbReference>
<dbReference type="AlphaFoldDB" id="Q22YV7"/>
<gene>
    <name evidence="1" type="ORF">TTHERM_00122130</name>
</gene>
<organism evidence="1 2">
    <name type="scientific">Tetrahymena thermophila (strain SB210)</name>
    <dbReference type="NCBI Taxonomy" id="312017"/>
    <lineage>
        <taxon>Eukaryota</taxon>
        <taxon>Sar</taxon>
        <taxon>Alveolata</taxon>
        <taxon>Ciliophora</taxon>
        <taxon>Intramacronucleata</taxon>
        <taxon>Oligohymenophorea</taxon>
        <taxon>Hymenostomatida</taxon>
        <taxon>Tetrahymenina</taxon>
        <taxon>Tetrahymenidae</taxon>
        <taxon>Tetrahymena</taxon>
    </lineage>
</organism>
<dbReference type="Proteomes" id="UP000009168">
    <property type="component" value="Unassembled WGS sequence"/>
</dbReference>
<dbReference type="KEGG" id="tet:TTHERM_00122130"/>
<keyword evidence="2" id="KW-1185">Reference proteome</keyword>
<proteinExistence type="predicted"/>
<dbReference type="GeneID" id="7845755"/>
<name>Q22YV7_TETTS</name>
<sequence>MLTMEQIQTRVLPESNQLILHTNEHQKLEQKQMVCQIYSFCSQILNIIYSQKEFREEKLKKIQIEEKAEEFMSFGLITEEHVSIQSIENQLKEIQVNLNQTLNFKNKYIEELQKRQSLLKQQNYLFQSKIMMHIKNYDSKRRLSEQDYNQKELMLNLQSLQIDQLSKIDQANNLSSTIPSLSTLSSLGRLSLVQEEILDNLEAQKVNSNLLQFQQQPESIFIMKKENQSSNQPVAQQSETDLDLDFLKIKQKLQGDQQENDTQEANMFFSDKIVKLSRSSKTEENFICLDKNYFYVLKDLNQLKQNKRFPIKDITKIKISSHDQCEIQIKKEYSLIISISTRQLLINYIISIFKNILKVKPPQIIHSKILAQKRTQSDNLSNNNLISNSQVSLNGFSASQLQCD</sequence>
<evidence type="ECO:0000313" key="2">
    <source>
        <dbReference type="Proteomes" id="UP000009168"/>
    </source>
</evidence>
<evidence type="ECO:0000313" key="1">
    <source>
        <dbReference type="EMBL" id="EAR90564.2"/>
    </source>
</evidence>
<dbReference type="HOGENOM" id="CLU_971411_0_0_1"/>
<dbReference type="InParanoid" id="Q22YV7"/>
<protein>
    <submittedName>
        <fullName evidence="1">Uncharacterized protein</fullName>
    </submittedName>
</protein>
<dbReference type="EMBL" id="GG662798">
    <property type="protein sequence ID" value="EAR90564.2"/>
    <property type="molecule type" value="Genomic_DNA"/>
</dbReference>
<reference evidence="2" key="1">
    <citation type="journal article" date="2006" name="PLoS Biol.">
        <title>Macronuclear genome sequence of the ciliate Tetrahymena thermophila, a model eukaryote.</title>
        <authorList>
            <person name="Eisen J.A."/>
            <person name="Coyne R.S."/>
            <person name="Wu M."/>
            <person name="Wu D."/>
            <person name="Thiagarajan M."/>
            <person name="Wortman J.R."/>
            <person name="Badger J.H."/>
            <person name="Ren Q."/>
            <person name="Amedeo P."/>
            <person name="Jones K.M."/>
            <person name="Tallon L.J."/>
            <person name="Delcher A.L."/>
            <person name="Salzberg S.L."/>
            <person name="Silva J.C."/>
            <person name="Haas B.J."/>
            <person name="Majoros W.H."/>
            <person name="Farzad M."/>
            <person name="Carlton J.M."/>
            <person name="Smith R.K. Jr."/>
            <person name="Garg J."/>
            <person name="Pearlman R.E."/>
            <person name="Karrer K.M."/>
            <person name="Sun L."/>
            <person name="Manning G."/>
            <person name="Elde N.C."/>
            <person name="Turkewitz A.P."/>
            <person name="Asai D.J."/>
            <person name="Wilkes D.E."/>
            <person name="Wang Y."/>
            <person name="Cai H."/>
            <person name="Collins K."/>
            <person name="Stewart B.A."/>
            <person name="Lee S.R."/>
            <person name="Wilamowska K."/>
            <person name="Weinberg Z."/>
            <person name="Ruzzo W.L."/>
            <person name="Wloga D."/>
            <person name="Gaertig J."/>
            <person name="Frankel J."/>
            <person name="Tsao C.-C."/>
            <person name="Gorovsky M.A."/>
            <person name="Keeling P.J."/>
            <person name="Waller R.F."/>
            <person name="Patron N.J."/>
            <person name="Cherry J.M."/>
            <person name="Stover N.A."/>
            <person name="Krieger C.J."/>
            <person name="del Toro C."/>
            <person name="Ryder H.F."/>
            <person name="Williamson S.C."/>
            <person name="Barbeau R.A."/>
            <person name="Hamilton E.P."/>
            <person name="Orias E."/>
        </authorList>
    </citation>
    <scope>NUCLEOTIDE SEQUENCE [LARGE SCALE GENOMIC DNA]</scope>
    <source>
        <strain evidence="2">SB210</strain>
    </source>
</reference>